<gene>
    <name evidence="1" type="ORF">HNP55_003538</name>
</gene>
<proteinExistence type="predicted"/>
<evidence type="ECO:0000313" key="1">
    <source>
        <dbReference type="EMBL" id="MBB4844992.1"/>
    </source>
</evidence>
<organism evidence="1 2">
    <name type="scientific">Roseateles oligotrophus</name>
    <dbReference type="NCBI Taxonomy" id="1769250"/>
    <lineage>
        <taxon>Bacteria</taxon>
        <taxon>Pseudomonadati</taxon>
        <taxon>Pseudomonadota</taxon>
        <taxon>Betaproteobacteria</taxon>
        <taxon>Burkholderiales</taxon>
        <taxon>Sphaerotilaceae</taxon>
        <taxon>Roseateles</taxon>
    </lineage>
</organism>
<protein>
    <submittedName>
        <fullName evidence="1">Uncharacterized protein</fullName>
    </submittedName>
</protein>
<keyword evidence="2" id="KW-1185">Reference proteome</keyword>
<name>A0A840LED0_9BURK</name>
<dbReference type="AlphaFoldDB" id="A0A840LED0"/>
<dbReference type="EMBL" id="JACHLP010000007">
    <property type="protein sequence ID" value="MBB4844992.1"/>
    <property type="molecule type" value="Genomic_DNA"/>
</dbReference>
<dbReference type="RefSeq" id="WP_184302301.1">
    <property type="nucleotide sequence ID" value="NZ_JACHLP010000007.1"/>
</dbReference>
<sequence>MANFLYDKAREAFGNAGINWLSDTISVMLIDASAYTVNAATDQFLSSIPSPARIGSAVALTGKTNVAGVMGAADVAFTGLVSAPTIEAVVLFKDTGNAATSALIAYIDTALGLPTSPGNTQVNLAWNTGANKIFKL</sequence>
<reference evidence="1 2" key="1">
    <citation type="submission" date="2020-08" db="EMBL/GenBank/DDBJ databases">
        <title>Functional genomics of gut bacteria from endangered species of beetles.</title>
        <authorList>
            <person name="Carlos-Shanley C."/>
        </authorList>
    </citation>
    <scope>NUCLEOTIDE SEQUENCE [LARGE SCALE GENOMIC DNA]</scope>
    <source>
        <strain evidence="1 2">S00239</strain>
    </source>
</reference>
<comment type="caution">
    <text evidence="1">The sequence shown here is derived from an EMBL/GenBank/DDBJ whole genome shotgun (WGS) entry which is preliminary data.</text>
</comment>
<accession>A0A840LED0</accession>
<evidence type="ECO:0000313" key="2">
    <source>
        <dbReference type="Proteomes" id="UP000562027"/>
    </source>
</evidence>
<dbReference type="Proteomes" id="UP000562027">
    <property type="component" value="Unassembled WGS sequence"/>
</dbReference>